<comment type="subcellular location">
    <subcellularLocation>
        <location evidence="1">Membrane</location>
        <topology evidence="1">Multi-pass membrane protein</topology>
    </subcellularLocation>
</comment>
<feature type="transmembrane region" description="Helical" evidence="6">
    <location>
        <begin position="143"/>
        <end position="161"/>
    </location>
</feature>
<proteinExistence type="inferred from homology"/>
<keyword evidence="3 6" id="KW-0812">Transmembrane</keyword>
<dbReference type="RefSeq" id="WP_188441394.1">
    <property type="nucleotide sequence ID" value="NZ_BMFD01000004.1"/>
</dbReference>
<feature type="transmembrane region" description="Helical" evidence="6">
    <location>
        <begin position="203"/>
        <end position="221"/>
    </location>
</feature>
<evidence type="ECO:0000313" key="8">
    <source>
        <dbReference type="Proteomes" id="UP000635885"/>
    </source>
</evidence>
<feature type="transmembrane region" description="Helical" evidence="6">
    <location>
        <begin position="30"/>
        <end position="47"/>
    </location>
</feature>
<evidence type="ECO:0000256" key="3">
    <source>
        <dbReference type="ARBA" id="ARBA00022692"/>
    </source>
</evidence>
<feature type="transmembrane region" description="Helical" evidence="6">
    <location>
        <begin position="85"/>
        <end position="108"/>
    </location>
</feature>
<dbReference type="Proteomes" id="UP000635885">
    <property type="component" value="Unassembled WGS sequence"/>
</dbReference>
<feature type="transmembrane region" description="Helical" evidence="6">
    <location>
        <begin position="59"/>
        <end position="79"/>
    </location>
</feature>
<name>A0ABQ1MDM5_9BACT</name>
<dbReference type="EMBL" id="BMFD01000004">
    <property type="protein sequence ID" value="GGC37405.1"/>
    <property type="molecule type" value="Genomic_DNA"/>
</dbReference>
<reference evidence="8" key="1">
    <citation type="journal article" date="2019" name="Int. J. Syst. Evol. Microbiol.">
        <title>The Global Catalogue of Microorganisms (GCM) 10K type strain sequencing project: providing services to taxonomists for standard genome sequencing and annotation.</title>
        <authorList>
            <consortium name="The Broad Institute Genomics Platform"/>
            <consortium name="The Broad Institute Genome Sequencing Center for Infectious Disease"/>
            <person name="Wu L."/>
            <person name="Ma J."/>
        </authorList>
    </citation>
    <scope>NUCLEOTIDE SEQUENCE [LARGE SCALE GENOMIC DNA]</scope>
    <source>
        <strain evidence="8">CGMCC 1.12479</strain>
    </source>
</reference>
<dbReference type="Pfam" id="PF07947">
    <property type="entry name" value="YhhN"/>
    <property type="match status" value="1"/>
</dbReference>
<sequence length="227" mass="25989">MSRYIRLELIYIIISLLSLSFLITENTLGFYISKPIIVPVLLIYLFFKFKESQHSLIPTLMIATFFSMLGDIFLLFTVNESLFKLVGICTFIVAQAAYAYLYYLSVLGHKKKNIPVYKRWPEIISVGVTVIATIIIYPSLGDFAAPAIIYALITTITIVFALNRRFYVSRKSFSLTILGVLFFFVSDALMGDDLFLENIINHFFVMFSYVIGHYLVIKGMMIQVESK</sequence>
<organism evidence="7 8">
    <name type="scientific">Belliella aquatica</name>
    <dbReference type="NCBI Taxonomy" id="1323734"/>
    <lineage>
        <taxon>Bacteria</taxon>
        <taxon>Pseudomonadati</taxon>
        <taxon>Bacteroidota</taxon>
        <taxon>Cytophagia</taxon>
        <taxon>Cytophagales</taxon>
        <taxon>Cyclobacteriaceae</taxon>
        <taxon>Belliella</taxon>
    </lineage>
</organism>
<evidence type="ECO:0000256" key="2">
    <source>
        <dbReference type="ARBA" id="ARBA00007375"/>
    </source>
</evidence>
<feature type="transmembrane region" description="Helical" evidence="6">
    <location>
        <begin position="120"/>
        <end position="137"/>
    </location>
</feature>
<evidence type="ECO:0000256" key="4">
    <source>
        <dbReference type="ARBA" id="ARBA00022989"/>
    </source>
</evidence>
<dbReference type="InterPro" id="IPR012506">
    <property type="entry name" value="TMEM86B-like"/>
</dbReference>
<evidence type="ECO:0000256" key="6">
    <source>
        <dbReference type="SAM" id="Phobius"/>
    </source>
</evidence>
<evidence type="ECO:0000256" key="5">
    <source>
        <dbReference type="ARBA" id="ARBA00023136"/>
    </source>
</evidence>
<gene>
    <name evidence="7" type="ORF">GCM10010993_15320</name>
</gene>
<feature type="transmembrane region" description="Helical" evidence="6">
    <location>
        <begin position="173"/>
        <end position="191"/>
    </location>
</feature>
<protein>
    <recommendedName>
        <fullName evidence="9">YhhN-like protein</fullName>
    </recommendedName>
</protein>
<keyword evidence="5 6" id="KW-0472">Membrane</keyword>
<accession>A0ABQ1MDM5</accession>
<comment type="caution">
    <text evidence="7">The sequence shown here is derived from an EMBL/GenBank/DDBJ whole genome shotgun (WGS) entry which is preliminary data.</text>
</comment>
<feature type="transmembrane region" description="Helical" evidence="6">
    <location>
        <begin position="7"/>
        <end position="24"/>
    </location>
</feature>
<evidence type="ECO:0000313" key="7">
    <source>
        <dbReference type="EMBL" id="GGC37405.1"/>
    </source>
</evidence>
<comment type="similarity">
    <text evidence="2">Belongs to the TMEM86 family.</text>
</comment>
<keyword evidence="8" id="KW-1185">Reference proteome</keyword>
<evidence type="ECO:0000256" key="1">
    <source>
        <dbReference type="ARBA" id="ARBA00004141"/>
    </source>
</evidence>
<keyword evidence="4 6" id="KW-1133">Transmembrane helix</keyword>
<evidence type="ECO:0008006" key="9">
    <source>
        <dbReference type="Google" id="ProtNLM"/>
    </source>
</evidence>